<evidence type="ECO:0000313" key="7">
    <source>
        <dbReference type="EMBL" id="QOR46450.1"/>
    </source>
</evidence>
<comment type="cofactor">
    <cofactor evidence="1">
        <name>Mg(2+)</name>
        <dbReference type="ChEBI" id="CHEBI:18420"/>
    </cofactor>
</comment>
<dbReference type="InterPro" id="IPR008949">
    <property type="entry name" value="Isoprenoid_synthase_dom_sf"/>
</dbReference>
<dbReference type="GO" id="GO:0004659">
    <property type="term" value="F:prenyltransferase activity"/>
    <property type="evidence" value="ECO:0007669"/>
    <property type="project" value="InterPro"/>
</dbReference>
<dbReference type="SUPFAM" id="SSF48576">
    <property type="entry name" value="Terpenoid synthases"/>
    <property type="match status" value="1"/>
</dbReference>
<reference evidence="7 8" key="1">
    <citation type="submission" date="2020-10" db="EMBL/GenBank/DDBJ databases">
        <title>Trueperella pecoris sp. nov. isolated from bovine and porcine specimens.</title>
        <authorList>
            <person name="Schoenecker L."/>
            <person name="Schnydrig P."/>
            <person name="Brodard I."/>
            <person name="Thomann A."/>
            <person name="Hemphill A."/>
            <person name="Rodriguez-Campos S."/>
            <person name="Perreten V."/>
            <person name="Jores J."/>
            <person name="Kittl S."/>
        </authorList>
    </citation>
    <scope>NUCLEOTIDE SEQUENCE [LARGE SCALE GENOMIC DNA]</scope>
    <source>
        <strain evidence="7 8">15A0121</strain>
    </source>
</reference>
<protein>
    <submittedName>
        <fullName evidence="7">Polyprenyl synthetase family protein</fullName>
    </submittedName>
</protein>
<dbReference type="InterPro" id="IPR033749">
    <property type="entry name" value="Polyprenyl_synt_CS"/>
</dbReference>
<dbReference type="Proteomes" id="UP000595053">
    <property type="component" value="Chromosome"/>
</dbReference>
<gene>
    <name evidence="7" type="ORF">INS88_04440</name>
</gene>
<keyword evidence="4" id="KW-0479">Metal-binding</keyword>
<keyword evidence="5" id="KW-0460">Magnesium</keyword>
<dbReference type="GO" id="GO:0046872">
    <property type="term" value="F:metal ion binding"/>
    <property type="evidence" value="ECO:0007669"/>
    <property type="project" value="UniProtKB-KW"/>
</dbReference>
<dbReference type="PANTHER" id="PTHR12001:SF85">
    <property type="entry name" value="SHORT CHAIN ISOPRENYL DIPHOSPHATE SYNTHASE"/>
    <property type="match status" value="1"/>
</dbReference>
<dbReference type="GO" id="GO:0008299">
    <property type="term" value="P:isoprenoid biosynthetic process"/>
    <property type="evidence" value="ECO:0007669"/>
    <property type="project" value="InterPro"/>
</dbReference>
<comment type="similarity">
    <text evidence="2 6">Belongs to the FPP/GGPP synthase family.</text>
</comment>
<dbReference type="RefSeq" id="WP_197551671.1">
    <property type="nucleotide sequence ID" value="NZ_CP063213.1"/>
</dbReference>
<evidence type="ECO:0000256" key="4">
    <source>
        <dbReference type="ARBA" id="ARBA00022723"/>
    </source>
</evidence>
<keyword evidence="8" id="KW-1185">Reference proteome</keyword>
<sequence>MDNFRAAVTDRLTRSLEESAPFVDDNLARIVWREFITPARELAASGKRTRALLIAAGHEACGGKVPPVHAGVAAELYQMSALVHDDIIDDSPTRRGVPAAHRNFATSHRGLSMLGDSAIFGTKAAILLGDLLLSLAAVEIEMAEASDAESLARARRLFHEMTAETAYGQYLDLRAESTCLNDHREAAINESLIVLRHKSARYSVELPLMIGGALAGASESDIARLSELGRPLGIAFQLRDDELGIFGNPEDTGKPAGGDITEGKHTVLLALTRAHASDADRKFVDDALGRPLSSDDVSRIRRIVVDSGAFAEHEDMIAAYERAALEVAAQFTAAPILGSVMTELENRRA</sequence>
<proteinExistence type="inferred from homology"/>
<dbReference type="CDD" id="cd00685">
    <property type="entry name" value="Trans_IPPS_HT"/>
    <property type="match status" value="1"/>
</dbReference>
<dbReference type="SFLD" id="SFLDS00005">
    <property type="entry name" value="Isoprenoid_Synthase_Type_I"/>
    <property type="match status" value="1"/>
</dbReference>
<name>A0A7M1QWN7_9ACTO</name>
<dbReference type="EMBL" id="CP063213">
    <property type="protein sequence ID" value="QOR46450.1"/>
    <property type="molecule type" value="Genomic_DNA"/>
</dbReference>
<dbReference type="PANTHER" id="PTHR12001">
    <property type="entry name" value="GERANYLGERANYL PYROPHOSPHATE SYNTHASE"/>
    <property type="match status" value="1"/>
</dbReference>
<dbReference type="Gene3D" id="1.10.600.10">
    <property type="entry name" value="Farnesyl Diphosphate Synthase"/>
    <property type="match status" value="1"/>
</dbReference>
<evidence type="ECO:0000256" key="1">
    <source>
        <dbReference type="ARBA" id="ARBA00001946"/>
    </source>
</evidence>
<dbReference type="PROSITE" id="PS00723">
    <property type="entry name" value="POLYPRENYL_SYNTHASE_1"/>
    <property type="match status" value="1"/>
</dbReference>
<evidence type="ECO:0000256" key="6">
    <source>
        <dbReference type="RuleBase" id="RU004466"/>
    </source>
</evidence>
<dbReference type="InterPro" id="IPR000092">
    <property type="entry name" value="Polyprenyl_synt"/>
</dbReference>
<accession>A0A7M1QWN7</accession>
<dbReference type="AlphaFoldDB" id="A0A7M1QWN7"/>
<evidence type="ECO:0000256" key="3">
    <source>
        <dbReference type="ARBA" id="ARBA00022679"/>
    </source>
</evidence>
<dbReference type="Pfam" id="PF00348">
    <property type="entry name" value="polyprenyl_synt"/>
    <property type="match status" value="1"/>
</dbReference>
<evidence type="ECO:0000256" key="2">
    <source>
        <dbReference type="ARBA" id="ARBA00006706"/>
    </source>
</evidence>
<organism evidence="7 8">
    <name type="scientific">Trueperella pecoris</name>
    <dbReference type="NCBI Taxonomy" id="2733571"/>
    <lineage>
        <taxon>Bacteria</taxon>
        <taxon>Bacillati</taxon>
        <taxon>Actinomycetota</taxon>
        <taxon>Actinomycetes</taxon>
        <taxon>Actinomycetales</taxon>
        <taxon>Actinomycetaceae</taxon>
        <taxon>Trueperella</taxon>
    </lineage>
</organism>
<evidence type="ECO:0000313" key="8">
    <source>
        <dbReference type="Proteomes" id="UP000595053"/>
    </source>
</evidence>
<keyword evidence="3 6" id="KW-0808">Transferase</keyword>
<evidence type="ECO:0000256" key="5">
    <source>
        <dbReference type="ARBA" id="ARBA00022842"/>
    </source>
</evidence>